<dbReference type="PANTHER" id="PTHR18964">
    <property type="entry name" value="ROK (REPRESSOR, ORF, KINASE) FAMILY"/>
    <property type="match status" value="1"/>
</dbReference>
<accession>A0ABX2G2B6</accession>
<evidence type="ECO:0000256" key="1">
    <source>
        <dbReference type="ARBA" id="ARBA00006479"/>
    </source>
</evidence>
<dbReference type="RefSeq" id="WP_353621678.1">
    <property type="nucleotide sequence ID" value="NZ_JABSNM010000007.1"/>
</dbReference>
<dbReference type="PANTHER" id="PTHR18964:SF149">
    <property type="entry name" value="BIFUNCTIONAL UDP-N-ACETYLGLUCOSAMINE 2-EPIMERASE_N-ACETYLMANNOSAMINE KINASE"/>
    <property type="match status" value="1"/>
</dbReference>
<dbReference type="InterPro" id="IPR036388">
    <property type="entry name" value="WH-like_DNA-bd_sf"/>
</dbReference>
<evidence type="ECO:0000256" key="2">
    <source>
        <dbReference type="SAM" id="MobiDB-lite"/>
    </source>
</evidence>
<dbReference type="InterPro" id="IPR043129">
    <property type="entry name" value="ATPase_NBD"/>
</dbReference>
<dbReference type="Gene3D" id="1.10.10.10">
    <property type="entry name" value="Winged helix-like DNA-binding domain superfamily/Winged helix DNA-binding domain"/>
    <property type="match status" value="1"/>
</dbReference>
<evidence type="ECO:0000313" key="4">
    <source>
        <dbReference type="Proteomes" id="UP001516061"/>
    </source>
</evidence>
<feature type="region of interest" description="Disordered" evidence="2">
    <location>
        <begin position="1"/>
        <end position="26"/>
    </location>
</feature>
<keyword evidence="3" id="KW-0418">Kinase</keyword>
<comment type="caution">
    <text evidence="3">The sequence shown here is derived from an EMBL/GenBank/DDBJ whole genome shotgun (WGS) entry which is preliminary data.</text>
</comment>
<protein>
    <submittedName>
        <fullName evidence="3">NBD/HSP70 family sugar kinase</fullName>
    </submittedName>
</protein>
<dbReference type="InterPro" id="IPR036390">
    <property type="entry name" value="WH_DNA-bd_sf"/>
</dbReference>
<dbReference type="SUPFAM" id="SSF46785">
    <property type="entry name" value="Winged helix' DNA-binding domain"/>
    <property type="match status" value="1"/>
</dbReference>
<feature type="compositionally biased region" description="Polar residues" evidence="2">
    <location>
        <begin position="1"/>
        <end position="10"/>
    </location>
</feature>
<dbReference type="SUPFAM" id="SSF53067">
    <property type="entry name" value="Actin-like ATPase domain"/>
    <property type="match status" value="1"/>
</dbReference>
<keyword evidence="3" id="KW-0808">Transferase</keyword>
<dbReference type="InterPro" id="IPR000600">
    <property type="entry name" value="ROK"/>
</dbReference>
<dbReference type="CDD" id="cd23763">
    <property type="entry name" value="ASKHA_ATPase_ROK"/>
    <property type="match status" value="1"/>
</dbReference>
<keyword evidence="4" id="KW-1185">Reference proteome</keyword>
<sequence length="424" mass="45168">MNTDSASSDPTSRRPPRGSNQNGMRQFNERVVLQAIRLHGELPKAELARVTRLSTQTISMIVNALLDEGLLLKREPLRGRIGQPSVPIALDPDGAWSIGVKVGRQHADVLLVDFTGRVHHREGLPYAWPDPEHLPATLAAMIRRCREALTARLLPLGRPERLCGVGVAAPLSIGGWTGLFGMPEAQARAWETLDLPGQLAGATGLPVHFAKDTVAACLAEMIGGEGRQRRSFLYFFVDTFIGGGLVLDSHLHPGAHGNAGAVGSMPLAVPMNLAAGGSGGAGTQLLGAASLLNLQRLYETARLDPGAALDERALEPPWVAHTQAWLGNASRALAMAITGASCVLDLDDIVIDGVVDRRLLARLITQTGNALDLHCWEGVRRPRLHPGTIGSDARALGGALLPLHADFAPDPEVFLKMDPRGRGD</sequence>
<organism evidence="3 4">
    <name type="scientific">Sphaerotilus uruguayifluvii</name>
    <dbReference type="NCBI Taxonomy" id="2735897"/>
    <lineage>
        <taxon>Bacteria</taxon>
        <taxon>Pseudomonadati</taxon>
        <taxon>Pseudomonadota</taxon>
        <taxon>Betaproteobacteria</taxon>
        <taxon>Burkholderiales</taxon>
        <taxon>Sphaerotilaceae</taxon>
        <taxon>Sphaerotilus</taxon>
    </lineage>
</organism>
<dbReference type="Gene3D" id="3.30.420.40">
    <property type="match status" value="2"/>
</dbReference>
<reference evidence="3 4" key="1">
    <citation type="submission" date="2020-05" db="EMBL/GenBank/DDBJ databases">
        <title>Genomic Encyclopedia of Type Strains, Phase IV (KMG-V): Genome sequencing to study the core and pangenomes of soil and plant-associated prokaryotes.</title>
        <authorList>
            <person name="Whitman W."/>
        </authorList>
    </citation>
    <scope>NUCLEOTIDE SEQUENCE [LARGE SCALE GENOMIC DNA]</scope>
    <source>
        <strain evidence="3 4">C29</strain>
    </source>
</reference>
<dbReference type="Proteomes" id="UP001516061">
    <property type="component" value="Unassembled WGS sequence"/>
</dbReference>
<comment type="similarity">
    <text evidence="1">Belongs to the ROK (NagC/XylR) family.</text>
</comment>
<gene>
    <name evidence="3" type="ORF">HNQ01_001940</name>
</gene>
<name>A0ABX2G2B6_9BURK</name>
<proteinExistence type="inferred from homology"/>
<dbReference type="EMBL" id="JABSNM010000007">
    <property type="protein sequence ID" value="NRT56204.1"/>
    <property type="molecule type" value="Genomic_DNA"/>
</dbReference>
<evidence type="ECO:0000313" key="3">
    <source>
        <dbReference type="EMBL" id="NRT56204.1"/>
    </source>
</evidence>
<dbReference type="GO" id="GO:0016301">
    <property type="term" value="F:kinase activity"/>
    <property type="evidence" value="ECO:0007669"/>
    <property type="project" value="UniProtKB-KW"/>
</dbReference>
<dbReference type="Pfam" id="PF00480">
    <property type="entry name" value="ROK"/>
    <property type="match status" value="1"/>
</dbReference>